<gene>
    <name evidence="2" type="ORF">EHO60_13740</name>
</gene>
<evidence type="ECO:0000313" key="2">
    <source>
        <dbReference type="EMBL" id="TGK09074.1"/>
    </source>
</evidence>
<protein>
    <submittedName>
        <fullName evidence="2">Uncharacterized protein</fullName>
    </submittedName>
</protein>
<sequence length="113" mass="13007">MTVGKDGKMQNIANPLSVGEIYNTLDKMQDGSIVQLYWDTNHDFGPNHYSLIMKIDGKWYNFNNNDARGQDGKVLPITFVLPKPDEPRQDRPVYGIYYNSSDYADGDPERNFR</sequence>
<dbReference type="Proteomes" id="UP000298458">
    <property type="component" value="Unassembled WGS sequence"/>
</dbReference>
<reference evidence="2" key="1">
    <citation type="journal article" date="2019" name="PLoS Negl. Trop. Dis.">
        <title>Revisiting the worldwide diversity of Leptospira species in the environment.</title>
        <authorList>
            <person name="Vincent A.T."/>
            <person name="Schiettekatte O."/>
            <person name="Bourhy P."/>
            <person name="Veyrier F.J."/>
            <person name="Picardeau M."/>
        </authorList>
    </citation>
    <scope>NUCLEOTIDE SEQUENCE [LARGE SCALE GENOMIC DNA]</scope>
    <source>
        <strain evidence="2">SSW15</strain>
    </source>
</reference>
<dbReference type="EMBL" id="RQET01000009">
    <property type="protein sequence ID" value="TGK09074.1"/>
    <property type="molecule type" value="Genomic_DNA"/>
</dbReference>
<evidence type="ECO:0000256" key="1">
    <source>
        <dbReference type="SAM" id="MobiDB-lite"/>
    </source>
</evidence>
<dbReference type="AlphaFoldDB" id="A0A4R9GBJ4"/>
<accession>A0A4R9GBJ4</accession>
<organism evidence="2 3">
    <name type="scientific">Leptospira fletcheri</name>
    <dbReference type="NCBI Taxonomy" id="2484981"/>
    <lineage>
        <taxon>Bacteria</taxon>
        <taxon>Pseudomonadati</taxon>
        <taxon>Spirochaetota</taxon>
        <taxon>Spirochaetia</taxon>
        <taxon>Leptospirales</taxon>
        <taxon>Leptospiraceae</taxon>
        <taxon>Leptospira</taxon>
    </lineage>
</organism>
<proteinExistence type="predicted"/>
<name>A0A4R9GBJ4_9LEPT</name>
<feature type="region of interest" description="Disordered" evidence="1">
    <location>
        <begin position="86"/>
        <end position="113"/>
    </location>
</feature>
<comment type="caution">
    <text evidence="2">The sequence shown here is derived from an EMBL/GenBank/DDBJ whole genome shotgun (WGS) entry which is preliminary data.</text>
</comment>
<dbReference type="OrthoDB" id="309839at2"/>
<keyword evidence="3" id="KW-1185">Reference proteome</keyword>
<evidence type="ECO:0000313" key="3">
    <source>
        <dbReference type="Proteomes" id="UP000298458"/>
    </source>
</evidence>